<dbReference type="SUPFAM" id="SSF56112">
    <property type="entry name" value="Protein kinase-like (PK-like)"/>
    <property type="match status" value="1"/>
</dbReference>
<evidence type="ECO:0000259" key="12">
    <source>
        <dbReference type="PROSITE" id="PS50026"/>
    </source>
</evidence>
<feature type="domain" description="Bulb-type lectin" evidence="13">
    <location>
        <begin position="25"/>
        <end position="147"/>
    </location>
</feature>
<dbReference type="InterPro" id="IPR000858">
    <property type="entry name" value="S_locus_glycoprot_dom"/>
</dbReference>
<dbReference type="InterPro" id="IPR003609">
    <property type="entry name" value="Pan_app"/>
</dbReference>
<dbReference type="CDD" id="cd01098">
    <property type="entry name" value="PAN_AP_plant"/>
    <property type="match status" value="1"/>
</dbReference>
<dbReference type="PANTHER" id="PTHR32444:SF234">
    <property type="entry name" value="RECEPTOR-LIKE SERINE_THREONINE-PROTEIN KINASE"/>
    <property type="match status" value="1"/>
</dbReference>
<dbReference type="GO" id="GO:0004674">
    <property type="term" value="F:protein serine/threonine kinase activity"/>
    <property type="evidence" value="ECO:0007669"/>
    <property type="project" value="UniProtKB-EC"/>
</dbReference>
<dbReference type="Gene3D" id="2.90.10.10">
    <property type="entry name" value="Bulb-type lectin domain"/>
    <property type="match status" value="1"/>
</dbReference>
<feature type="domain" description="Apple" evidence="14">
    <location>
        <begin position="347"/>
        <end position="430"/>
    </location>
</feature>
<dbReference type="PANTHER" id="PTHR32444">
    <property type="entry name" value="BULB-TYPE LECTIN DOMAIN-CONTAINING PROTEIN"/>
    <property type="match status" value="1"/>
</dbReference>
<dbReference type="FunFam" id="3.50.4.10:FF:000002">
    <property type="entry name" value="G-type lectin S-receptor-like serine/threonine-protein kinase"/>
    <property type="match status" value="1"/>
</dbReference>
<accession>A0A2P5BM72</accession>
<dbReference type="Pfam" id="PF00954">
    <property type="entry name" value="S_locus_glycop"/>
    <property type="match status" value="1"/>
</dbReference>
<keyword evidence="10" id="KW-0812">Transmembrane</keyword>
<gene>
    <name evidence="15" type="ORF">PanWU01x14_226940</name>
</gene>
<keyword evidence="4" id="KW-1015">Disulfide bond</keyword>
<evidence type="ECO:0000256" key="9">
    <source>
        <dbReference type="PROSITE-ProRule" id="PRU00076"/>
    </source>
</evidence>
<dbReference type="EMBL" id="JXTB01000252">
    <property type="protein sequence ID" value="PON49886.1"/>
    <property type="molecule type" value="Genomic_DNA"/>
</dbReference>
<comment type="caution">
    <text evidence="15">The sequence shown here is derived from an EMBL/GenBank/DDBJ whole genome shotgun (WGS) entry which is preliminary data.</text>
</comment>
<evidence type="ECO:0000259" key="14">
    <source>
        <dbReference type="PROSITE" id="PS50948"/>
    </source>
</evidence>
<evidence type="ECO:0000256" key="11">
    <source>
        <dbReference type="SAM" id="SignalP"/>
    </source>
</evidence>
<evidence type="ECO:0000256" key="2">
    <source>
        <dbReference type="ARBA" id="ARBA00022553"/>
    </source>
</evidence>
<sequence>MSVFLFFTLICAVSLFFFTVSCAVESNISTSQSVSDGRTLVSKEGTFELGFFSPGSSNNRYLGIWYRNINVKTVVWVANRCNPINDSSALLRINNATGSLELLYQDASVVWSTNSSKQAKEPILELLDSGNLVLKDAHNTSSTTSESLLWQSFDHPSDTFLPGMKLGWDLRTGLKRSLSAWKNFEDPCPGDLSYGFEVLSNALPEIYILQGTEKHYRAGPWNGLRFSGVPEMSNNQFYEFYYVYNVDEVYFTYKVKMSLLSRFVLNQTTRNRQQFVWMNQTQNWRLFNFAPENDCDKYNLCGANGNCSMISNKPVCQCLVGFRPKSEEKWKRLDWSEGCVRNSPPNCEDGNENEFVRFGGLKLPETTNSWVNTSMNLKECKAKCLRNCSCMAYSNSDIRGQGSGCIIWFGDLFDVRQIPQNEQDLYIRNPDSNIKKGIDNRKVKILVVVVSIGVVLGTLFVYYICRRTFLKARETYLDKEETGELELPLFDFATISSATDDFSTENKLGEGGFGPVYKVSFETCVFSARNITNKHMVSH</sequence>
<dbReference type="InterPro" id="IPR001480">
    <property type="entry name" value="Bulb-type_lectin_dom"/>
</dbReference>
<dbReference type="STRING" id="3476.A0A2P5BM72"/>
<feature type="signal peptide" evidence="11">
    <location>
        <begin position="1"/>
        <end position="23"/>
    </location>
</feature>
<dbReference type="Pfam" id="PF01453">
    <property type="entry name" value="B_lectin"/>
    <property type="match status" value="1"/>
</dbReference>
<keyword evidence="5" id="KW-0675">Receptor</keyword>
<dbReference type="SMART" id="SM00108">
    <property type="entry name" value="B_lectin"/>
    <property type="match status" value="1"/>
</dbReference>
<comment type="caution">
    <text evidence="9">Lacks conserved residue(s) required for the propagation of feature annotation.</text>
</comment>
<evidence type="ECO:0000259" key="13">
    <source>
        <dbReference type="PROSITE" id="PS50927"/>
    </source>
</evidence>
<evidence type="ECO:0000313" key="16">
    <source>
        <dbReference type="Proteomes" id="UP000237105"/>
    </source>
</evidence>
<proteinExistence type="predicted"/>
<dbReference type="GO" id="GO:0048544">
    <property type="term" value="P:recognition of pollen"/>
    <property type="evidence" value="ECO:0007669"/>
    <property type="project" value="InterPro"/>
</dbReference>
<dbReference type="PROSITE" id="PS50948">
    <property type="entry name" value="PAN"/>
    <property type="match status" value="1"/>
</dbReference>
<evidence type="ECO:0000256" key="6">
    <source>
        <dbReference type="ARBA" id="ARBA00023180"/>
    </source>
</evidence>
<feature type="domain" description="EGF-like" evidence="12">
    <location>
        <begin position="291"/>
        <end position="328"/>
    </location>
</feature>
<dbReference type="Pfam" id="PF08276">
    <property type="entry name" value="PAN_2"/>
    <property type="match status" value="1"/>
</dbReference>
<keyword evidence="16" id="KW-1185">Reference proteome</keyword>
<protein>
    <recommendedName>
        <fullName evidence="1">non-specific serine/threonine protein kinase</fullName>
        <ecNumber evidence="1">2.7.11.1</ecNumber>
    </recommendedName>
</protein>
<evidence type="ECO:0000256" key="8">
    <source>
        <dbReference type="ARBA" id="ARBA00048679"/>
    </source>
</evidence>
<dbReference type="Gene3D" id="3.50.4.10">
    <property type="entry name" value="Hepatocyte Growth Factor"/>
    <property type="match status" value="1"/>
</dbReference>
<keyword evidence="9" id="KW-0245">EGF-like domain</keyword>
<keyword evidence="3 11" id="KW-0732">Signal</keyword>
<feature type="chain" id="PRO_5015170014" description="non-specific serine/threonine protein kinase" evidence="11">
    <location>
        <begin position="24"/>
        <end position="539"/>
    </location>
</feature>
<evidence type="ECO:0000256" key="1">
    <source>
        <dbReference type="ARBA" id="ARBA00012513"/>
    </source>
</evidence>
<dbReference type="InterPro" id="IPR000742">
    <property type="entry name" value="EGF"/>
</dbReference>
<evidence type="ECO:0000256" key="3">
    <source>
        <dbReference type="ARBA" id="ARBA00022729"/>
    </source>
</evidence>
<reference evidence="16" key="1">
    <citation type="submission" date="2016-06" db="EMBL/GenBank/DDBJ databases">
        <title>Parallel loss of symbiosis genes in relatives of nitrogen-fixing non-legume Parasponia.</title>
        <authorList>
            <person name="Van Velzen R."/>
            <person name="Holmer R."/>
            <person name="Bu F."/>
            <person name="Rutten L."/>
            <person name="Van Zeijl A."/>
            <person name="Liu W."/>
            <person name="Santuari L."/>
            <person name="Cao Q."/>
            <person name="Sharma T."/>
            <person name="Shen D."/>
            <person name="Roswanjaya Y."/>
            <person name="Wardhani T."/>
            <person name="Kalhor M.S."/>
            <person name="Jansen J."/>
            <person name="Van den Hoogen J."/>
            <person name="Gungor B."/>
            <person name="Hartog M."/>
            <person name="Hontelez J."/>
            <person name="Verver J."/>
            <person name="Yang W.-C."/>
            <person name="Schijlen E."/>
            <person name="Repin R."/>
            <person name="Schilthuizen M."/>
            <person name="Schranz E."/>
            <person name="Heidstra R."/>
            <person name="Miyata K."/>
            <person name="Fedorova E."/>
            <person name="Kohlen W."/>
            <person name="Bisseling T."/>
            <person name="Smit S."/>
            <person name="Geurts R."/>
        </authorList>
    </citation>
    <scope>NUCLEOTIDE SEQUENCE [LARGE SCALE GENOMIC DNA]</scope>
    <source>
        <strain evidence="16">cv. WU1-14</strain>
    </source>
</reference>
<evidence type="ECO:0000256" key="4">
    <source>
        <dbReference type="ARBA" id="ARBA00023157"/>
    </source>
</evidence>
<dbReference type="EC" id="2.7.11.1" evidence="1"/>
<comment type="catalytic activity">
    <reaction evidence="8">
        <text>L-seryl-[protein] + ATP = O-phospho-L-seryl-[protein] + ADP + H(+)</text>
        <dbReference type="Rhea" id="RHEA:17989"/>
        <dbReference type="Rhea" id="RHEA-COMP:9863"/>
        <dbReference type="Rhea" id="RHEA-COMP:11604"/>
        <dbReference type="ChEBI" id="CHEBI:15378"/>
        <dbReference type="ChEBI" id="CHEBI:29999"/>
        <dbReference type="ChEBI" id="CHEBI:30616"/>
        <dbReference type="ChEBI" id="CHEBI:83421"/>
        <dbReference type="ChEBI" id="CHEBI:456216"/>
        <dbReference type="EC" id="2.7.11.1"/>
    </reaction>
</comment>
<keyword evidence="2" id="KW-0597">Phosphoprotein</keyword>
<dbReference type="PROSITE" id="PS50927">
    <property type="entry name" value="BULB_LECTIN"/>
    <property type="match status" value="1"/>
</dbReference>
<feature type="transmembrane region" description="Helical" evidence="10">
    <location>
        <begin position="445"/>
        <end position="465"/>
    </location>
</feature>
<organism evidence="15 16">
    <name type="scientific">Parasponia andersonii</name>
    <name type="common">Sponia andersonii</name>
    <dbReference type="NCBI Taxonomy" id="3476"/>
    <lineage>
        <taxon>Eukaryota</taxon>
        <taxon>Viridiplantae</taxon>
        <taxon>Streptophyta</taxon>
        <taxon>Embryophyta</taxon>
        <taxon>Tracheophyta</taxon>
        <taxon>Spermatophyta</taxon>
        <taxon>Magnoliopsida</taxon>
        <taxon>eudicotyledons</taxon>
        <taxon>Gunneridae</taxon>
        <taxon>Pentapetalae</taxon>
        <taxon>rosids</taxon>
        <taxon>fabids</taxon>
        <taxon>Rosales</taxon>
        <taxon>Cannabaceae</taxon>
        <taxon>Parasponia</taxon>
    </lineage>
</organism>
<dbReference type="InterPro" id="IPR036426">
    <property type="entry name" value="Bulb-type_lectin_dom_sf"/>
</dbReference>
<keyword evidence="6" id="KW-0325">Glycoprotein</keyword>
<dbReference type="AlphaFoldDB" id="A0A2P5BM72"/>
<dbReference type="FunFam" id="2.90.10.10:FF:000001">
    <property type="entry name" value="G-type lectin S-receptor-like serine/threonine-protein kinase"/>
    <property type="match status" value="1"/>
</dbReference>
<dbReference type="InterPro" id="IPR011009">
    <property type="entry name" value="Kinase-like_dom_sf"/>
</dbReference>
<dbReference type="SMART" id="SM00473">
    <property type="entry name" value="PAN_AP"/>
    <property type="match status" value="1"/>
</dbReference>
<dbReference type="PROSITE" id="PS50026">
    <property type="entry name" value="EGF_3"/>
    <property type="match status" value="1"/>
</dbReference>
<dbReference type="Gene3D" id="3.30.200.20">
    <property type="entry name" value="Phosphorylase Kinase, domain 1"/>
    <property type="match status" value="1"/>
</dbReference>
<evidence type="ECO:0000256" key="7">
    <source>
        <dbReference type="ARBA" id="ARBA00047899"/>
    </source>
</evidence>
<evidence type="ECO:0000256" key="5">
    <source>
        <dbReference type="ARBA" id="ARBA00023170"/>
    </source>
</evidence>
<keyword evidence="10" id="KW-1133">Transmembrane helix</keyword>
<dbReference type="Proteomes" id="UP000237105">
    <property type="component" value="Unassembled WGS sequence"/>
</dbReference>
<dbReference type="CDD" id="cd00028">
    <property type="entry name" value="B_lectin"/>
    <property type="match status" value="1"/>
</dbReference>
<comment type="catalytic activity">
    <reaction evidence="7">
        <text>L-threonyl-[protein] + ATP = O-phospho-L-threonyl-[protein] + ADP + H(+)</text>
        <dbReference type="Rhea" id="RHEA:46608"/>
        <dbReference type="Rhea" id="RHEA-COMP:11060"/>
        <dbReference type="Rhea" id="RHEA-COMP:11605"/>
        <dbReference type="ChEBI" id="CHEBI:15378"/>
        <dbReference type="ChEBI" id="CHEBI:30013"/>
        <dbReference type="ChEBI" id="CHEBI:30616"/>
        <dbReference type="ChEBI" id="CHEBI:61977"/>
        <dbReference type="ChEBI" id="CHEBI:456216"/>
        <dbReference type="EC" id="2.7.11.1"/>
    </reaction>
</comment>
<name>A0A2P5BM72_PARAD</name>
<dbReference type="SUPFAM" id="SSF51110">
    <property type="entry name" value="alpha-D-mannose-specific plant lectins"/>
    <property type="match status" value="1"/>
</dbReference>
<keyword evidence="10" id="KW-0472">Membrane</keyword>
<evidence type="ECO:0000256" key="10">
    <source>
        <dbReference type="SAM" id="Phobius"/>
    </source>
</evidence>
<dbReference type="OrthoDB" id="785331at2759"/>
<evidence type="ECO:0000313" key="15">
    <source>
        <dbReference type="EMBL" id="PON49886.1"/>
    </source>
</evidence>